<reference evidence="2 3" key="1">
    <citation type="journal article" date="2016" name="Front. Microbiol.">
        <title>Comparative Genomics Analysis of Streptomyces Species Reveals Their Adaptation to the Marine Environment and Their Diversity at the Genomic Level.</title>
        <authorList>
            <person name="Tian X."/>
            <person name="Zhang Z."/>
            <person name="Yang T."/>
            <person name="Chen M."/>
            <person name="Li J."/>
            <person name="Chen F."/>
            <person name="Yang J."/>
            <person name="Li W."/>
            <person name="Zhang B."/>
            <person name="Zhang Z."/>
            <person name="Wu J."/>
            <person name="Zhang C."/>
            <person name="Long L."/>
            <person name="Xiao J."/>
        </authorList>
    </citation>
    <scope>NUCLEOTIDE SEQUENCE [LARGE SCALE GENOMIC DNA]</scope>
    <source>
        <strain evidence="2 3">SCSIO 02100</strain>
    </source>
</reference>
<dbReference type="EMBL" id="LJGU01000141">
    <property type="protein sequence ID" value="OEU96394.1"/>
    <property type="molecule type" value="Genomic_DNA"/>
</dbReference>
<evidence type="ECO:0000313" key="2">
    <source>
        <dbReference type="EMBL" id="OEU96394.1"/>
    </source>
</evidence>
<dbReference type="AlphaFoldDB" id="A0A1E7JXL1"/>
<keyword evidence="3" id="KW-1185">Reference proteome</keyword>
<comment type="caution">
    <text evidence="2">The sequence shown here is derived from an EMBL/GenBank/DDBJ whole genome shotgun (WGS) entry which is preliminary data.</text>
</comment>
<organism evidence="2 3">
    <name type="scientific">Streptomyces oceani</name>
    <dbReference type="NCBI Taxonomy" id="1075402"/>
    <lineage>
        <taxon>Bacteria</taxon>
        <taxon>Bacillati</taxon>
        <taxon>Actinomycetota</taxon>
        <taxon>Actinomycetes</taxon>
        <taxon>Kitasatosporales</taxon>
        <taxon>Streptomycetaceae</taxon>
        <taxon>Streptomyces</taxon>
    </lineage>
</organism>
<name>A0A1E7JXL1_9ACTN</name>
<dbReference type="InterPro" id="IPR001387">
    <property type="entry name" value="Cro/C1-type_HTH"/>
</dbReference>
<dbReference type="Gene3D" id="3.30.450.180">
    <property type="match status" value="1"/>
</dbReference>
<dbReference type="SMART" id="SM00530">
    <property type="entry name" value="HTH_XRE"/>
    <property type="match status" value="1"/>
</dbReference>
<dbReference type="Pfam" id="PF17765">
    <property type="entry name" value="MLTR_LBD"/>
    <property type="match status" value="1"/>
</dbReference>
<dbReference type="Gene3D" id="1.10.260.40">
    <property type="entry name" value="lambda repressor-like DNA-binding domains"/>
    <property type="match status" value="1"/>
</dbReference>
<sequence length="272" mass="30047">MDESLRRELGEHLRAARADITPPEVGLAGGGRRRAPGLRREEVATLAGVSLAWYTWLEQGRVTTSRQVIDAVCQALRMDTGAHRHALALAGYLPGVALAGEDRATISPGTRMLIDGWPTTPTLALDERLDILTSNPAYRRLWGDPEDLPRQRRNVLLQWASLPSGGARITGDESLLRALYEHFRTAVGHVPEDPRAAEIVRLLHGERPHAAHWWRCRAVADFPPTTVEMTFVEPETEPWRLTYALLRPVADAGVLLFTQTPADTATGRRLGG</sequence>
<evidence type="ECO:0000313" key="3">
    <source>
        <dbReference type="Proteomes" id="UP000176101"/>
    </source>
</evidence>
<protein>
    <recommendedName>
        <fullName evidence="1">HTH cro/C1-type domain-containing protein</fullName>
    </recommendedName>
</protein>
<proteinExistence type="predicted"/>
<dbReference type="InterPro" id="IPR010982">
    <property type="entry name" value="Lambda_DNA-bd_dom_sf"/>
</dbReference>
<dbReference type="CDD" id="cd00093">
    <property type="entry name" value="HTH_XRE"/>
    <property type="match status" value="1"/>
</dbReference>
<dbReference type="SUPFAM" id="SSF47413">
    <property type="entry name" value="lambda repressor-like DNA-binding domains"/>
    <property type="match status" value="1"/>
</dbReference>
<feature type="domain" description="HTH cro/C1-type" evidence="1">
    <location>
        <begin position="12"/>
        <end position="83"/>
    </location>
</feature>
<dbReference type="Pfam" id="PF13560">
    <property type="entry name" value="HTH_31"/>
    <property type="match status" value="1"/>
</dbReference>
<evidence type="ECO:0000259" key="1">
    <source>
        <dbReference type="SMART" id="SM00530"/>
    </source>
</evidence>
<accession>A0A1E7JXL1</accession>
<dbReference type="RefSeq" id="WP_070198179.1">
    <property type="nucleotide sequence ID" value="NZ_LJGU01000141.1"/>
</dbReference>
<dbReference type="GO" id="GO:0003677">
    <property type="term" value="F:DNA binding"/>
    <property type="evidence" value="ECO:0007669"/>
    <property type="project" value="InterPro"/>
</dbReference>
<gene>
    <name evidence="2" type="ORF">AN216_20555</name>
</gene>
<dbReference type="InterPro" id="IPR041413">
    <property type="entry name" value="MLTR_LBD"/>
</dbReference>
<dbReference type="PANTHER" id="PTHR35010">
    <property type="entry name" value="BLL4672 PROTEIN-RELATED"/>
    <property type="match status" value="1"/>
</dbReference>
<dbReference type="OrthoDB" id="3542608at2"/>
<dbReference type="PATRIC" id="fig|1075402.3.peg.296"/>
<dbReference type="Proteomes" id="UP000176101">
    <property type="component" value="Unassembled WGS sequence"/>
</dbReference>
<dbReference type="STRING" id="1075402.AN216_20555"/>